<dbReference type="Proteomes" id="UP000735302">
    <property type="component" value="Unassembled WGS sequence"/>
</dbReference>
<dbReference type="EMBL" id="BLXT01000264">
    <property type="protein sequence ID" value="GFN75313.1"/>
    <property type="molecule type" value="Genomic_DNA"/>
</dbReference>
<evidence type="ECO:0008006" key="4">
    <source>
        <dbReference type="Google" id="ProtNLM"/>
    </source>
</evidence>
<reference evidence="2 3" key="1">
    <citation type="journal article" date="2021" name="Elife">
        <title>Chloroplast acquisition without the gene transfer in kleptoplastic sea slugs, Plakobranchus ocellatus.</title>
        <authorList>
            <person name="Maeda T."/>
            <person name="Takahashi S."/>
            <person name="Yoshida T."/>
            <person name="Shimamura S."/>
            <person name="Takaki Y."/>
            <person name="Nagai Y."/>
            <person name="Toyoda A."/>
            <person name="Suzuki Y."/>
            <person name="Arimoto A."/>
            <person name="Ishii H."/>
            <person name="Satoh N."/>
            <person name="Nishiyama T."/>
            <person name="Hasebe M."/>
            <person name="Maruyama T."/>
            <person name="Minagawa J."/>
            <person name="Obokata J."/>
            <person name="Shigenobu S."/>
        </authorList>
    </citation>
    <scope>NUCLEOTIDE SEQUENCE [LARGE SCALE GENOMIC DNA]</scope>
</reference>
<proteinExistence type="predicted"/>
<comment type="caution">
    <text evidence="2">The sequence shown here is derived from an EMBL/GenBank/DDBJ whole genome shotgun (WGS) entry which is preliminary data.</text>
</comment>
<evidence type="ECO:0000256" key="1">
    <source>
        <dbReference type="SAM" id="MobiDB-lite"/>
    </source>
</evidence>
<dbReference type="AlphaFoldDB" id="A0AAV3XWS7"/>
<evidence type="ECO:0000313" key="2">
    <source>
        <dbReference type="EMBL" id="GFN75313.1"/>
    </source>
</evidence>
<organism evidence="2 3">
    <name type="scientific">Plakobranchus ocellatus</name>
    <dbReference type="NCBI Taxonomy" id="259542"/>
    <lineage>
        <taxon>Eukaryota</taxon>
        <taxon>Metazoa</taxon>
        <taxon>Spiralia</taxon>
        <taxon>Lophotrochozoa</taxon>
        <taxon>Mollusca</taxon>
        <taxon>Gastropoda</taxon>
        <taxon>Heterobranchia</taxon>
        <taxon>Euthyneura</taxon>
        <taxon>Panpulmonata</taxon>
        <taxon>Sacoglossa</taxon>
        <taxon>Placobranchoidea</taxon>
        <taxon>Plakobranchidae</taxon>
        <taxon>Plakobranchus</taxon>
    </lineage>
</organism>
<evidence type="ECO:0000313" key="3">
    <source>
        <dbReference type="Proteomes" id="UP000735302"/>
    </source>
</evidence>
<gene>
    <name evidence="2" type="ORF">PoB_000181900</name>
</gene>
<keyword evidence="3" id="KW-1185">Reference proteome</keyword>
<protein>
    <recommendedName>
        <fullName evidence="4">RGS domain-containing protein</fullName>
    </recommendedName>
</protein>
<sequence length="96" mass="11851">MELVDHFINETDFRLFRQYCRFKELLKEDKKASEYWHWRHQRTVSLRGLKKTSRSPQSRSRRHQLSRSRQYRSRSGTQPRQRSHRRSHSQGALKIL</sequence>
<feature type="compositionally biased region" description="Basic residues" evidence="1">
    <location>
        <begin position="47"/>
        <end position="72"/>
    </location>
</feature>
<name>A0AAV3XWS7_9GAST</name>
<feature type="region of interest" description="Disordered" evidence="1">
    <location>
        <begin position="47"/>
        <end position="96"/>
    </location>
</feature>
<accession>A0AAV3XWS7</accession>